<reference evidence="1 2" key="1">
    <citation type="journal article" date="2021" name="Hortic Res">
        <title>High-quality reference genome and annotation aids understanding of berry development for evergreen blueberry (Vaccinium darrowii).</title>
        <authorList>
            <person name="Yu J."/>
            <person name="Hulse-Kemp A.M."/>
            <person name="Babiker E."/>
            <person name="Staton M."/>
        </authorList>
    </citation>
    <scope>NUCLEOTIDE SEQUENCE [LARGE SCALE GENOMIC DNA]</scope>
    <source>
        <strain evidence="2">cv. NJ 8807/NJ 8810</strain>
        <tissue evidence="1">Young leaf</tissue>
    </source>
</reference>
<proteinExistence type="predicted"/>
<dbReference type="EMBL" id="CM037151">
    <property type="protein sequence ID" value="KAH7843209.1"/>
    <property type="molecule type" value="Genomic_DNA"/>
</dbReference>
<comment type="caution">
    <text evidence="1">The sequence shown here is derived from an EMBL/GenBank/DDBJ whole genome shotgun (WGS) entry which is preliminary data.</text>
</comment>
<gene>
    <name evidence="1" type="ORF">Vadar_013893</name>
</gene>
<keyword evidence="2" id="KW-1185">Reference proteome</keyword>
<protein>
    <submittedName>
        <fullName evidence="1">Uncharacterized protein</fullName>
    </submittedName>
</protein>
<sequence>MEVQHTCSKDTKGKQASSPPPPQNSRRQRRYICLAVVAFILGVFLILLVLGLTVFKVKRPATTVHSIVVKDLQTSLDIPKLKAYLNISFDVNLSIKNKNKIGFKFTNSGAFLNYRGQVVGEVPIPAVEISADKTFNMDLTVTFMADRLLSDSDLYLDNGHHQRYFALQHFNKNFRQS</sequence>
<name>A0ACB7XQJ0_9ERIC</name>
<accession>A0ACB7XQJ0</accession>
<dbReference type="Proteomes" id="UP000828048">
    <property type="component" value="Chromosome 1"/>
</dbReference>
<evidence type="ECO:0000313" key="1">
    <source>
        <dbReference type="EMBL" id="KAH7843209.1"/>
    </source>
</evidence>
<evidence type="ECO:0000313" key="2">
    <source>
        <dbReference type="Proteomes" id="UP000828048"/>
    </source>
</evidence>
<organism evidence="1 2">
    <name type="scientific">Vaccinium darrowii</name>
    <dbReference type="NCBI Taxonomy" id="229202"/>
    <lineage>
        <taxon>Eukaryota</taxon>
        <taxon>Viridiplantae</taxon>
        <taxon>Streptophyta</taxon>
        <taxon>Embryophyta</taxon>
        <taxon>Tracheophyta</taxon>
        <taxon>Spermatophyta</taxon>
        <taxon>Magnoliopsida</taxon>
        <taxon>eudicotyledons</taxon>
        <taxon>Gunneridae</taxon>
        <taxon>Pentapetalae</taxon>
        <taxon>asterids</taxon>
        <taxon>Ericales</taxon>
        <taxon>Ericaceae</taxon>
        <taxon>Vaccinioideae</taxon>
        <taxon>Vaccinieae</taxon>
        <taxon>Vaccinium</taxon>
    </lineage>
</organism>